<evidence type="ECO:0000313" key="2">
    <source>
        <dbReference type="Proteomes" id="UP000026962"/>
    </source>
</evidence>
<name>A0A0E0JJ80_ORYPU</name>
<accession>A0A0E0JJ80</accession>
<dbReference type="Proteomes" id="UP000026962">
    <property type="component" value="Chromosome 1"/>
</dbReference>
<keyword evidence="2" id="KW-1185">Reference proteome</keyword>
<proteinExistence type="predicted"/>
<dbReference type="HOGENOM" id="CLU_176559_0_0_1"/>
<reference evidence="1" key="2">
    <citation type="submission" date="2018-05" db="EMBL/GenBank/DDBJ databases">
        <title>OpunRS2 (Oryza punctata Reference Sequence Version 2).</title>
        <authorList>
            <person name="Zhang J."/>
            <person name="Kudrna D."/>
            <person name="Lee S."/>
            <person name="Talag J."/>
            <person name="Welchert J."/>
            <person name="Wing R.A."/>
        </authorList>
    </citation>
    <scope>NUCLEOTIDE SEQUENCE [LARGE SCALE GENOMIC DNA]</scope>
</reference>
<dbReference type="AlphaFoldDB" id="A0A0E0JJ80"/>
<reference evidence="1" key="1">
    <citation type="submission" date="2015-04" db="UniProtKB">
        <authorList>
            <consortium name="EnsemblPlants"/>
        </authorList>
    </citation>
    <scope>IDENTIFICATION</scope>
</reference>
<evidence type="ECO:0000313" key="1">
    <source>
        <dbReference type="EnsemblPlants" id="OPUNC01G17370.1"/>
    </source>
</evidence>
<sequence length="79" mass="9191">MSRQSTLLQMLLDEESSSDDDEEFICLAIDIVHDNDDEVPKHGGSVLGHAYEKIQDKEVCNQLREDLIEHLWNHHADRY</sequence>
<protein>
    <submittedName>
        <fullName evidence="1">Uncharacterized protein</fullName>
    </submittedName>
</protein>
<dbReference type="Gramene" id="OPUNC01G17370.1">
    <property type="protein sequence ID" value="OPUNC01G17370.1"/>
    <property type="gene ID" value="OPUNC01G17370"/>
</dbReference>
<dbReference type="EnsemblPlants" id="OPUNC01G17370.1">
    <property type="protein sequence ID" value="OPUNC01G17370.1"/>
    <property type="gene ID" value="OPUNC01G17370"/>
</dbReference>
<organism evidence="1">
    <name type="scientific">Oryza punctata</name>
    <name type="common">Red rice</name>
    <dbReference type="NCBI Taxonomy" id="4537"/>
    <lineage>
        <taxon>Eukaryota</taxon>
        <taxon>Viridiplantae</taxon>
        <taxon>Streptophyta</taxon>
        <taxon>Embryophyta</taxon>
        <taxon>Tracheophyta</taxon>
        <taxon>Spermatophyta</taxon>
        <taxon>Magnoliopsida</taxon>
        <taxon>Liliopsida</taxon>
        <taxon>Poales</taxon>
        <taxon>Poaceae</taxon>
        <taxon>BOP clade</taxon>
        <taxon>Oryzoideae</taxon>
        <taxon>Oryzeae</taxon>
        <taxon>Oryzinae</taxon>
        <taxon>Oryza</taxon>
    </lineage>
</organism>